<feature type="transmembrane region" description="Helical" evidence="2">
    <location>
        <begin position="148"/>
        <end position="168"/>
    </location>
</feature>
<dbReference type="PANTHER" id="PTHR40042:SF1">
    <property type="entry name" value="DUF1405 DOMAIN-CONTAINING PROTEIN"/>
    <property type="match status" value="1"/>
</dbReference>
<feature type="transmembrane region" description="Helical" evidence="2">
    <location>
        <begin position="118"/>
        <end position="141"/>
    </location>
</feature>
<dbReference type="Pfam" id="PF07187">
    <property type="entry name" value="DUF1405"/>
    <property type="match status" value="1"/>
</dbReference>
<feature type="transmembrane region" description="Helical" evidence="2">
    <location>
        <begin position="30"/>
        <end position="49"/>
    </location>
</feature>
<feature type="transmembrane region" description="Helical" evidence="2">
    <location>
        <begin position="93"/>
        <end position="112"/>
    </location>
</feature>
<dbReference type="AlphaFoldDB" id="A0ABD5QHV0"/>
<feature type="region of interest" description="Disordered" evidence="1">
    <location>
        <begin position="225"/>
        <end position="245"/>
    </location>
</feature>
<protein>
    <submittedName>
        <fullName evidence="3">DUF1405 domain-containing protein</fullName>
    </submittedName>
</protein>
<keyword evidence="2" id="KW-1133">Transmembrane helix</keyword>
<dbReference type="Proteomes" id="UP001595925">
    <property type="component" value="Unassembled WGS sequence"/>
</dbReference>
<dbReference type="EMBL" id="JBHSJG010000046">
    <property type="protein sequence ID" value="MFC4989318.1"/>
    <property type="molecule type" value="Genomic_DNA"/>
</dbReference>
<comment type="caution">
    <text evidence="3">The sequence shown here is derived from an EMBL/GenBank/DDBJ whole genome shotgun (WGS) entry which is preliminary data.</text>
</comment>
<feature type="transmembrane region" description="Helical" evidence="2">
    <location>
        <begin position="197"/>
        <end position="215"/>
    </location>
</feature>
<evidence type="ECO:0000313" key="4">
    <source>
        <dbReference type="Proteomes" id="UP001595925"/>
    </source>
</evidence>
<keyword evidence="2" id="KW-0812">Transmembrane</keyword>
<evidence type="ECO:0000256" key="2">
    <source>
        <dbReference type="SAM" id="Phobius"/>
    </source>
</evidence>
<proteinExistence type="predicted"/>
<evidence type="ECO:0000256" key="1">
    <source>
        <dbReference type="SAM" id="MobiDB-lite"/>
    </source>
</evidence>
<reference evidence="3 4" key="1">
    <citation type="journal article" date="2019" name="Int. J. Syst. Evol. Microbiol.">
        <title>The Global Catalogue of Microorganisms (GCM) 10K type strain sequencing project: providing services to taxonomists for standard genome sequencing and annotation.</title>
        <authorList>
            <consortium name="The Broad Institute Genomics Platform"/>
            <consortium name="The Broad Institute Genome Sequencing Center for Infectious Disease"/>
            <person name="Wu L."/>
            <person name="Ma J."/>
        </authorList>
    </citation>
    <scope>NUCLEOTIDE SEQUENCE [LARGE SCALE GENOMIC DNA]</scope>
    <source>
        <strain evidence="3 4">CGMCC 1.15824</strain>
    </source>
</reference>
<name>A0ABD5QHV0_9EURY</name>
<feature type="transmembrane region" description="Helical" evidence="2">
    <location>
        <begin position="61"/>
        <end position="81"/>
    </location>
</feature>
<organism evidence="3 4">
    <name type="scientific">Saliphagus infecundisoli</name>
    <dbReference type="NCBI Taxonomy" id="1849069"/>
    <lineage>
        <taxon>Archaea</taxon>
        <taxon>Methanobacteriati</taxon>
        <taxon>Methanobacteriota</taxon>
        <taxon>Stenosarchaea group</taxon>
        <taxon>Halobacteria</taxon>
        <taxon>Halobacteriales</taxon>
        <taxon>Natrialbaceae</taxon>
        <taxon>Saliphagus</taxon>
    </lineage>
</organism>
<sequence length="245" mass="27410">MIVPTPTQSARLPTYLAPLPQRIEDIALRYAWVIVAINLAGTVFGFWYYRFQFAQTPLMMWPVVPDSPVATLFMALSLTAWKLDYTQEWLHAFAFYGNIKLGIWTTYVQLVLNGPEGISPWLYVFLVVSHLAMALQAFVIYRYATFPIRAVAAATIWYGFNDLVDYFIPLAGNYHHTFLWAELVGTTLDHSLRAHDLAAAAAVALTLAATFLALATRVKKVQIQRSSTSPEENPTTGIPDGGFES</sequence>
<evidence type="ECO:0000313" key="3">
    <source>
        <dbReference type="EMBL" id="MFC4989318.1"/>
    </source>
</evidence>
<keyword evidence="2" id="KW-0472">Membrane</keyword>
<gene>
    <name evidence="3" type="ORF">ACFPFO_16455</name>
</gene>
<dbReference type="PANTHER" id="PTHR40042">
    <property type="entry name" value="HYPOTHETICAL MEMBRANE SPANNING PROTEIN"/>
    <property type="match status" value="1"/>
</dbReference>
<feature type="compositionally biased region" description="Polar residues" evidence="1">
    <location>
        <begin position="225"/>
        <end position="236"/>
    </location>
</feature>
<keyword evidence="4" id="KW-1185">Reference proteome</keyword>
<dbReference type="RefSeq" id="WP_224829830.1">
    <property type="nucleotide sequence ID" value="NZ_JAIVEF010000027.1"/>
</dbReference>
<accession>A0ABD5QHV0</accession>
<dbReference type="InterPro" id="IPR009845">
    <property type="entry name" value="DUF1405"/>
</dbReference>